<dbReference type="RefSeq" id="WP_245376855.1">
    <property type="nucleotide sequence ID" value="NZ_BMWJ01000005.1"/>
</dbReference>
<accession>A0ABS4VFT9</accession>
<organism evidence="2 3">
    <name type="scientific">Streptomyces clavifer</name>
    <dbReference type="NCBI Taxonomy" id="68188"/>
    <lineage>
        <taxon>Bacteria</taxon>
        <taxon>Bacillati</taxon>
        <taxon>Actinomycetota</taxon>
        <taxon>Actinomycetes</taxon>
        <taxon>Kitasatosporales</taxon>
        <taxon>Streptomycetaceae</taxon>
        <taxon>Streptomyces</taxon>
    </lineage>
</organism>
<keyword evidence="3" id="KW-1185">Reference proteome</keyword>
<evidence type="ECO:0008006" key="4">
    <source>
        <dbReference type="Google" id="ProtNLM"/>
    </source>
</evidence>
<evidence type="ECO:0000256" key="1">
    <source>
        <dbReference type="SAM" id="MobiDB-lite"/>
    </source>
</evidence>
<gene>
    <name evidence="2" type="ORF">JOF59_005132</name>
</gene>
<evidence type="ECO:0000313" key="2">
    <source>
        <dbReference type="EMBL" id="MBP2362732.1"/>
    </source>
</evidence>
<feature type="region of interest" description="Disordered" evidence="1">
    <location>
        <begin position="889"/>
        <end position="932"/>
    </location>
</feature>
<name>A0ABS4VFT9_9ACTN</name>
<comment type="caution">
    <text evidence="2">The sequence shown here is derived from an EMBL/GenBank/DDBJ whole genome shotgun (WGS) entry which is preliminary data.</text>
</comment>
<reference evidence="2 3" key="1">
    <citation type="submission" date="2021-03" db="EMBL/GenBank/DDBJ databases">
        <title>Sequencing the genomes of 1000 actinobacteria strains.</title>
        <authorList>
            <person name="Klenk H.-P."/>
        </authorList>
    </citation>
    <scope>NUCLEOTIDE SEQUENCE [LARGE SCALE GENOMIC DNA]</scope>
    <source>
        <strain evidence="2 3">DSM 40843</strain>
    </source>
</reference>
<protein>
    <recommendedName>
        <fullName evidence="4">Secreted protein</fullName>
    </recommendedName>
</protein>
<proteinExistence type="predicted"/>
<sequence>MKELLDAVQGGRKQAVPALVAGLDRTGRKAALAELKSLRKEARGWDWQQRAVVQNALLVAGAGCHTGAAACAAWIGGRDLRDWSGTPYNLVLKVLADRDPAWLADLAQRLAARPSMASTDADYRFVADLVHRAQCPMPVTDTIVEAWVSHVGSGRWHGNERRPLIDVLRAEPHLTSLVPRLFEGAETPSAMFWYDDPRSGDHWPAALATLASEGVLDRAALADAALKRLLRGGKPGDLRFGLAVVRALALTEQEEAARVSDWSGMAGDGLPVVAGHAQEVLSRLDARGELTTRELAEVSSSVLFRTEKKLVRAQLVLIGKALRRDACATDGLLPVVAEAFGHEDTDIQERALKLTARHLRAAGDAVRRDLALAAAQLGPMHRAAAHEVFGDLLGEGPAEEPYEESLPPVPTARRLAPAPETVAELVEEVAALVHSGTREVDLFERALDGLVRHARTDRTSLTEALREALAGQWWVKDPRQEQVDQWFTRQPGGLDLVAASLLGRISFRSVHDGRTRARNTGTCPHAALDGVMHARLWEAAAFVTTGQVPFLLATPTWHTGSLDAGELVERLRTYRRLGVRPGPVDFAQALLRVRRTGSQRAAADAALLGTAEGERLASWLRADEPVATVLRHGSDDDRPTSDTWFRRSTTGIRRVLLATKERLDIQQEFPRAFHWLGRPHYPDQSPCYHWDAARSEHWLAALPEDRETLAAWMTPTLMHGADDGPDGGAWVLPGLAEAGGPAADAMHLALAYGLGARRPEDRLSAVDGLLVLAAQGCLDTAMLGRDLAVLVDHDLVKPTRVADSVRTAAATGAYRTVLSVLAAALPSLLAYEKAPRGLGEILAVAGECAERCGPVTMEPIAGLAGTAGRRGSSQLVRQAARLLAATRPAGSAGAGAGGGEKALGGIDRAEGDGDRDGDGDEQKVLIGDQIHT</sequence>
<feature type="compositionally biased region" description="Gly residues" evidence="1">
    <location>
        <begin position="892"/>
        <end position="902"/>
    </location>
</feature>
<evidence type="ECO:0000313" key="3">
    <source>
        <dbReference type="Proteomes" id="UP001519311"/>
    </source>
</evidence>
<dbReference type="Proteomes" id="UP001519311">
    <property type="component" value="Unassembled WGS sequence"/>
</dbReference>
<dbReference type="EMBL" id="JAGINS010000001">
    <property type="protein sequence ID" value="MBP2362732.1"/>
    <property type="molecule type" value="Genomic_DNA"/>
</dbReference>
<feature type="compositionally biased region" description="Basic and acidic residues" evidence="1">
    <location>
        <begin position="907"/>
        <end position="923"/>
    </location>
</feature>